<accession>A0ABU3E9A0</accession>
<dbReference type="CDD" id="cd20013">
    <property type="entry name" value="PBP1_RPA0985_benzoate-like"/>
    <property type="match status" value="1"/>
</dbReference>
<feature type="signal peptide" evidence="4">
    <location>
        <begin position="1"/>
        <end position="19"/>
    </location>
</feature>
<dbReference type="Proteomes" id="UP001251085">
    <property type="component" value="Unassembled WGS sequence"/>
</dbReference>
<comment type="caution">
    <text evidence="6">The sequence shown here is derived from an EMBL/GenBank/DDBJ whole genome shotgun (WGS) entry which is preliminary data.</text>
</comment>
<name>A0ABU3E9A0_9RHOB</name>
<keyword evidence="3" id="KW-0029">Amino-acid transport</keyword>
<keyword evidence="2 4" id="KW-0732">Signal</keyword>
<dbReference type="PANTHER" id="PTHR30483">
    <property type="entry name" value="LEUCINE-SPECIFIC-BINDING PROTEIN"/>
    <property type="match status" value="1"/>
</dbReference>
<dbReference type="SUPFAM" id="SSF53822">
    <property type="entry name" value="Periplasmic binding protein-like I"/>
    <property type="match status" value="1"/>
</dbReference>
<feature type="chain" id="PRO_5045450569" evidence="4">
    <location>
        <begin position="20"/>
        <end position="393"/>
    </location>
</feature>
<gene>
    <name evidence="6" type="ORF">RM190_02940</name>
</gene>
<evidence type="ECO:0000256" key="2">
    <source>
        <dbReference type="ARBA" id="ARBA00022729"/>
    </source>
</evidence>
<dbReference type="InterPro" id="IPR051010">
    <property type="entry name" value="BCAA_transport"/>
</dbReference>
<evidence type="ECO:0000259" key="5">
    <source>
        <dbReference type="Pfam" id="PF13458"/>
    </source>
</evidence>
<evidence type="ECO:0000313" key="7">
    <source>
        <dbReference type="Proteomes" id="UP001251085"/>
    </source>
</evidence>
<dbReference type="RefSeq" id="WP_311757903.1">
    <property type="nucleotide sequence ID" value="NZ_JAVRQI010000002.1"/>
</dbReference>
<dbReference type="PANTHER" id="PTHR30483:SF6">
    <property type="entry name" value="PERIPLASMIC BINDING PROTEIN OF ABC TRANSPORTER FOR NATURAL AMINO ACIDS"/>
    <property type="match status" value="1"/>
</dbReference>
<keyword evidence="7" id="KW-1185">Reference proteome</keyword>
<evidence type="ECO:0000256" key="4">
    <source>
        <dbReference type="SAM" id="SignalP"/>
    </source>
</evidence>
<dbReference type="InterPro" id="IPR028082">
    <property type="entry name" value="Peripla_BP_I"/>
</dbReference>
<protein>
    <submittedName>
        <fullName evidence="6">ABC transporter substrate-binding protein</fullName>
    </submittedName>
</protein>
<evidence type="ECO:0000256" key="1">
    <source>
        <dbReference type="ARBA" id="ARBA00010062"/>
    </source>
</evidence>
<evidence type="ECO:0000313" key="6">
    <source>
        <dbReference type="EMBL" id="MDT1060797.1"/>
    </source>
</evidence>
<feature type="domain" description="Leucine-binding protein" evidence="5">
    <location>
        <begin position="30"/>
        <end position="370"/>
    </location>
</feature>
<dbReference type="Pfam" id="PF13458">
    <property type="entry name" value="Peripla_BP_6"/>
    <property type="match status" value="1"/>
</dbReference>
<organism evidence="6 7">
    <name type="scientific">Paracoccus broussonetiae</name>
    <dbReference type="NCBI Taxonomy" id="3075834"/>
    <lineage>
        <taxon>Bacteria</taxon>
        <taxon>Pseudomonadati</taxon>
        <taxon>Pseudomonadota</taxon>
        <taxon>Alphaproteobacteria</taxon>
        <taxon>Rhodobacterales</taxon>
        <taxon>Paracoccaceae</taxon>
        <taxon>Paracoccus</taxon>
    </lineage>
</organism>
<proteinExistence type="inferred from homology"/>
<dbReference type="EMBL" id="JAVRQI010000002">
    <property type="protein sequence ID" value="MDT1060797.1"/>
    <property type="molecule type" value="Genomic_DNA"/>
</dbReference>
<reference evidence="7" key="1">
    <citation type="submission" date="2023-07" db="EMBL/GenBank/DDBJ databases">
        <title>Characterization of two Paracoccaceae strains isolated from Phycosphere and proposal of Xinfangfangia lacusdiani sp. nov.</title>
        <authorList>
            <person name="Deng Y."/>
            <person name="Zhang Y.Q."/>
        </authorList>
    </citation>
    <scope>NUCLEOTIDE SEQUENCE [LARGE SCALE GENOMIC DNA]</scope>
    <source>
        <strain evidence="7">CPCC 101403</strain>
    </source>
</reference>
<comment type="similarity">
    <text evidence="1">Belongs to the leucine-binding protein family.</text>
</comment>
<sequence>MQRRSLLLGAVLAASTALAGMPALATGGEPFKVGLILPMTGAFASTGRQIEAAAKLYIAEHGDEVAGRKVELVVKDDAGVADTTKRVAQELIVREKVGVIAGFGLTPLAMATAPLATRAKVPAVVMAAATSSITEASPYVVRTSYTTPQVTSKIAEWAAQQGIKRAITVVSDYGPGIDAEKTFVASFGAAGGEVPQTLRVPLQNPDFSPFLQKVVDAKPDAIFVFVPSGVGAQFMKQFVERGLDKSGVKLLADGGITDDDILNGMGDPALAAITGFHYSAAHDSDTNRAFVEAFQKANPGMRPNFMAVGGYDGMHAIYAALEKTGGDGDGDKLIEAMKGLAWESPRGPVSLDPETRDIVQNVYLRRVERKDDQLWNVEFETFEVVRDPGKSGS</sequence>
<evidence type="ECO:0000256" key="3">
    <source>
        <dbReference type="ARBA" id="ARBA00022970"/>
    </source>
</evidence>
<dbReference type="Gene3D" id="3.40.50.2300">
    <property type="match status" value="2"/>
</dbReference>
<dbReference type="InterPro" id="IPR028081">
    <property type="entry name" value="Leu-bd"/>
</dbReference>
<keyword evidence="3" id="KW-0813">Transport</keyword>